<sequence>MGKRAGDAGIPSPAKKAAAAAASPAAAFGAPPAAASGAPPAAASGAPPALCIAQLLETDHASMQQGHVKEWVRQVKHRVDHSLLSLLGQRKREVSFAVPAKCSLIPPLAITDAASGANLSSFREVMDYDNLVASFSRTKEYEAAGTAWMLDPICSDIDDVTVSQLVGAMGAWSEEAYSFSSKHAPSRRLSFDAPIPALVVDVKVAQRFEPNKPGVCLAEALAMLAWRAAVTTRRAAMSEALQQSNEDRAWPQFNAAWRLAEQTRRLTSAENCLAKQEPVSKLEAALKAHGLRPFVLDGACSSAFALAEVYFPELRDPALLMGIGFACSARGGSDAEARELLVFIMDSFRVARLTGDAPKGEELVVRRVVGRDRKTPGAPRALFKKKELVEHIFHEAFLMNKEVGNDMAAFKTPLHAPQKFAASGADGIGIKTTAMIDVARPLWSSAFDDEIAELARQELQNSTTGSVWQAHLAETSQGASAKCRAIVAARTGGPITTDPDLDANLGLLGMSELGDEQEAELQKFQEQLKQLRRKTVKFASLPSVGGASGAEYAVAQMQGLWGALSGRRFGKKNDVRAFILAADTFPPNVVKQGAKARVNEQMARGEAKFKRVIEFFLQKRQTDGVFIFLDGRSRANRRVIESFDAKLESGGARAHVERWFVHEQPAKKVDPRSAARASSYTKNNRGAAFFSMPLKGPPRKVLHRAEFNARGESSTADTSYSGIPMRRFSELPRVDHETKMSILGAASRAGVDGGQPRLQGGVDSTGHPFSHAEVKSLSLWQTLVEHHKVTRVVDFTPGSGALAVAASGAIECEGIAANDAHRDWLDAIVDRCAMHKAGHEEEEGHAEQLGGDAEFVEKASKYFSGAMMEANRLLMP</sequence>
<gene>
    <name evidence="1" type="ORF">PCOR1329_LOCUS37937</name>
</gene>
<keyword evidence="2" id="KW-1185">Reference proteome</keyword>
<reference evidence="1" key="1">
    <citation type="submission" date="2023-10" db="EMBL/GenBank/DDBJ databases">
        <authorList>
            <person name="Chen Y."/>
            <person name="Shah S."/>
            <person name="Dougan E. K."/>
            <person name="Thang M."/>
            <person name="Chan C."/>
        </authorList>
    </citation>
    <scope>NUCLEOTIDE SEQUENCE [LARGE SCALE GENOMIC DNA]</scope>
</reference>
<evidence type="ECO:0000313" key="2">
    <source>
        <dbReference type="Proteomes" id="UP001189429"/>
    </source>
</evidence>
<dbReference type="Proteomes" id="UP001189429">
    <property type="component" value="Unassembled WGS sequence"/>
</dbReference>
<dbReference type="EMBL" id="CAUYUJ010014597">
    <property type="protein sequence ID" value="CAK0843662.1"/>
    <property type="molecule type" value="Genomic_DNA"/>
</dbReference>
<protein>
    <submittedName>
        <fullName evidence="1">Uncharacterized protein</fullName>
    </submittedName>
</protein>
<accession>A0ABN9TEX5</accession>
<organism evidence="1 2">
    <name type="scientific">Prorocentrum cordatum</name>
    <dbReference type="NCBI Taxonomy" id="2364126"/>
    <lineage>
        <taxon>Eukaryota</taxon>
        <taxon>Sar</taxon>
        <taxon>Alveolata</taxon>
        <taxon>Dinophyceae</taxon>
        <taxon>Prorocentrales</taxon>
        <taxon>Prorocentraceae</taxon>
        <taxon>Prorocentrum</taxon>
    </lineage>
</organism>
<comment type="caution">
    <text evidence="1">The sequence shown here is derived from an EMBL/GenBank/DDBJ whole genome shotgun (WGS) entry which is preliminary data.</text>
</comment>
<name>A0ABN9TEX5_9DINO</name>
<proteinExistence type="predicted"/>
<evidence type="ECO:0000313" key="1">
    <source>
        <dbReference type="EMBL" id="CAK0843662.1"/>
    </source>
</evidence>